<proteinExistence type="predicted"/>
<accession>A0A2T7D802</accession>
<protein>
    <submittedName>
        <fullName evidence="2">Uncharacterized protein</fullName>
    </submittedName>
</protein>
<feature type="region of interest" description="Disordered" evidence="1">
    <location>
        <begin position="1"/>
        <end position="61"/>
    </location>
</feature>
<gene>
    <name evidence="2" type="ORF">GQ55_6G210300</name>
</gene>
<reference evidence="2 3" key="1">
    <citation type="submission" date="2018-04" db="EMBL/GenBank/DDBJ databases">
        <title>WGS assembly of Panicum hallii var. hallii HAL2.</title>
        <authorList>
            <person name="Lovell J."/>
            <person name="Jenkins J."/>
            <person name="Lowry D."/>
            <person name="Mamidi S."/>
            <person name="Sreedasyam A."/>
            <person name="Weng X."/>
            <person name="Barry K."/>
            <person name="Bonette J."/>
            <person name="Campitelli B."/>
            <person name="Daum C."/>
            <person name="Gordon S."/>
            <person name="Gould B."/>
            <person name="Lipzen A."/>
            <person name="MacQueen A."/>
            <person name="Palacio-Mejia J."/>
            <person name="Plott C."/>
            <person name="Shakirov E."/>
            <person name="Shu S."/>
            <person name="Yoshinaga Y."/>
            <person name="Zane M."/>
            <person name="Rokhsar D."/>
            <person name="Grimwood J."/>
            <person name="Schmutz J."/>
            <person name="Juenger T."/>
        </authorList>
    </citation>
    <scope>NUCLEOTIDE SEQUENCE [LARGE SCALE GENOMIC DNA]</scope>
    <source>
        <strain evidence="3">cv. HAL2</strain>
    </source>
</reference>
<feature type="compositionally biased region" description="Basic and acidic residues" evidence="1">
    <location>
        <begin position="1"/>
        <end position="10"/>
    </location>
</feature>
<evidence type="ECO:0000256" key="1">
    <source>
        <dbReference type="SAM" id="MobiDB-lite"/>
    </source>
</evidence>
<dbReference type="EMBL" id="CM009754">
    <property type="protein sequence ID" value="PUZ51708.1"/>
    <property type="molecule type" value="Genomic_DNA"/>
</dbReference>
<keyword evidence="3" id="KW-1185">Reference proteome</keyword>
<dbReference type="Proteomes" id="UP000244336">
    <property type="component" value="Chromosome 6"/>
</dbReference>
<evidence type="ECO:0000313" key="2">
    <source>
        <dbReference type="EMBL" id="PUZ51708.1"/>
    </source>
</evidence>
<feature type="compositionally biased region" description="Basic and acidic residues" evidence="1">
    <location>
        <begin position="42"/>
        <end position="56"/>
    </location>
</feature>
<dbReference type="Gramene" id="PUZ51708">
    <property type="protein sequence ID" value="PUZ51708"/>
    <property type="gene ID" value="GQ55_6G210300"/>
</dbReference>
<dbReference type="AlphaFoldDB" id="A0A2T7D802"/>
<evidence type="ECO:0000313" key="3">
    <source>
        <dbReference type="Proteomes" id="UP000244336"/>
    </source>
</evidence>
<name>A0A2T7D802_9POAL</name>
<organism evidence="2 3">
    <name type="scientific">Panicum hallii var. hallii</name>
    <dbReference type="NCBI Taxonomy" id="1504633"/>
    <lineage>
        <taxon>Eukaryota</taxon>
        <taxon>Viridiplantae</taxon>
        <taxon>Streptophyta</taxon>
        <taxon>Embryophyta</taxon>
        <taxon>Tracheophyta</taxon>
        <taxon>Spermatophyta</taxon>
        <taxon>Magnoliopsida</taxon>
        <taxon>Liliopsida</taxon>
        <taxon>Poales</taxon>
        <taxon>Poaceae</taxon>
        <taxon>PACMAD clade</taxon>
        <taxon>Panicoideae</taxon>
        <taxon>Panicodae</taxon>
        <taxon>Paniceae</taxon>
        <taxon>Panicinae</taxon>
        <taxon>Panicum</taxon>
        <taxon>Panicum sect. Panicum</taxon>
    </lineage>
</organism>
<sequence length="104" mass="11291">MPARGMEHRSSPGAGAGSCGWQSENPASHRPPTRSCARRRRDGQVRRRDGTAGDRSRRPRVVVPLPRAGSYVALLVLGSSWPLVGPVPHAASWQVATRRHRAVP</sequence>